<name>A0A557XW60_9MYCO</name>
<dbReference type="InterPro" id="IPR007546">
    <property type="entry name" value="DUF503"/>
</dbReference>
<dbReference type="Gene3D" id="3.30.70.1120">
    <property type="entry name" value="TT1725-like"/>
    <property type="match status" value="1"/>
</dbReference>
<protein>
    <submittedName>
        <fullName evidence="1">DUF503 family protein</fullName>
    </submittedName>
</protein>
<keyword evidence="2" id="KW-1185">Reference proteome</keyword>
<dbReference type="EMBL" id="VMQU01000033">
    <property type="protein sequence ID" value="TVS90278.1"/>
    <property type="molecule type" value="Genomic_DNA"/>
</dbReference>
<dbReference type="AlphaFoldDB" id="A0A557XW60"/>
<comment type="caution">
    <text evidence="1">The sequence shown here is derived from an EMBL/GenBank/DDBJ whole genome shotgun (WGS) entry which is preliminary data.</text>
</comment>
<gene>
    <name evidence="1" type="ORF">FPZ47_10035</name>
</gene>
<dbReference type="Proteomes" id="UP000320513">
    <property type="component" value="Unassembled WGS sequence"/>
</dbReference>
<evidence type="ECO:0000313" key="2">
    <source>
        <dbReference type="Proteomes" id="UP000320513"/>
    </source>
</evidence>
<dbReference type="PANTHER" id="PTHR36441:SF1">
    <property type="entry name" value="DUF503 DOMAIN-CONTAINING PROTEIN"/>
    <property type="match status" value="1"/>
</dbReference>
<dbReference type="Pfam" id="PF04456">
    <property type="entry name" value="DUF503"/>
    <property type="match status" value="1"/>
</dbReference>
<dbReference type="InterPro" id="IPR036746">
    <property type="entry name" value="TT1725-like_sf"/>
</dbReference>
<reference evidence="1 2" key="1">
    <citation type="submission" date="2019-07" db="EMBL/GenBank/DDBJ databases">
        <title>New Mycobacterium species.</title>
        <authorList>
            <person name="Tortoli E."/>
            <person name="Ghielmetti G."/>
            <person name="Friedel U."/>
            <person name="Trovato A."/>
        </authorList>
    </citation>
    <scope>NUCLEOTIDE SEQUENCE [LARGE SCALE GENOMIC DNA]</scope>
    <source>
        <strain evidence="1 2">16-83</strain>
    </source>
</reference>
<sequence length="103" mass="11469">MWIGWLEFDVLLGDVRSLKQKRALVRPVVAELQRKLSVSAAETGSLELHRRAGIGVAMVSGDRSHADAVLDAAERLVAAHPEFELLSVRRRLLRSGDLDDDQR</sequence>
<dbReference type="PANTHER" id="PTHR36441">
    <property type="entry name" value="HYPOTHETICAL CYTOSOLIC PROTEIN"/>
    <property type="match status" value="1"/>
</dbReference>
<organism evidence="1 2">
    <name type="scientific">Mycobacterium helveticum</name>
    <dbReference type="NCBI Taxonomy" id="2592811"/>
    <lineage>
        <taxon>Bacteria</taxon>
        <taxon>Bacillati</taxon>
        <taxon>Actinomycetota</taxon>
        <taxon>Actinomycetes</taxon>
        <taxon>Mycobacteriales</taxon>
        <taxon>Mycobacteriaceae</taxon>
        <taxon>Mycobacterium</taxon>
    </lineage>
</organism>
<proteinExistence type="predicted"/>
<dbReference type="SUPFAM" id="SSF103007">
    <property type="entry name" value="Hypothetical protein TT1725"/>
    <property type="match status" value="1"/>
</dbReference>
<dbReference type="OrthoDB" id="9809023at2"/>
<accession>A0A557XW60</accession>
<dbReference type="RefSeq" id="WP_144948820.1">
    <property type="nucleotide sequence ID" value="NZ_VMQU01000033.1"/>
</dbReference>
<evidence type="ECO:0000313" key="1">
    <source>
        <dbReference type="EMBL" id="TVS90278.1"/>
    </source>
</evidence>